<gene>
    <name evidence="1" type="ORF">H257_18707</name>
</gene>
<dbReference type="RefSeq" id="XP_009846126.1">
    <property type="nucleotide sequence ID" value="XM_009847824.1"/>
</dbReference>
<sequence>MMHGDHRWCRRHSRAHEGAEISKASQVLIGSDRCTYDQHYTIEREGQGQVV</sequence>
<dbReference type="EMBL" id="KI913316">
    <property type="protein sequence ID" value="ETV64393.1"/>
    <property type="molecule type" value="Genomic_DNA"/>
</dbReference>
<dbReference type="VEuPathDB" id="FungiDB:H257_18707"/>
<dbReference type="AlphaFoldDB" id="W4FCD6"/>
<reference evidence="1" key="1">
    <citation type="submission" date="2013-12" db="EMBL/GenBank/DDBJ databases">
        <title>The Genome Sequence of Aphanomyces astaci APO3.</title>
        <authorList>
            <consortium name="The Broad Institute Genomics Platform"/>
            <person name="Russ C."/>
            <person name="Tyler B."/>
            <person name="van West P."/>
            <person name="Dieguez-Uribeondo J."/>
            <person name="Young S.K."/>
            <person name="Zeng Q."/>
            <person name="Gargeya S."/>
            <person name="Fitzgerald M."/>
            <person name="Abouelleil A."/>
            <person name="Alvarado L."/>
            <person name="Chapman S.B."/>
            <person name="Gainer-Dewar J."/>
            <person name="Goldberg J."/>
            <person name="Griggs A."/>
            <person name="Gujja S."/>
            <person name="Hansen M."/>
            <person name="Howarth C."/>
            <person name="Imamovic A."/>
            <person name="Ireland A."/>
            <person name="Larimer J."/>
            <person name="McCowan C."/>
            <person name="Murphy C."/>
            <person name="Pearson M."/>
            <person name="Poon T.W."/>
            <person name="Priest M."/>
            <person name="Roberts A."/>
            <person name="Saif S."/>
            <person name="Shea T."/>
            <person name="Sykes S."/>
            <person name="Wortman J."/>
            <person name="Nusbaum C."/>
            <person name="Birren B."/>
        </authorList>
    </citation>
    <scope>NUCLEOTIDE SEQUENCE [LARGE SCALE GENOMIC DNA]</scope>
    <source>
        <strain evidence="1">APO3</strain>
    </source>
</reference>
<proteinExistence type="predicted"/>
<organism evidence="1">
    <name type="scientific">Aphanomyces astaci</name>
    <name type="common">Crayfish plague agent</name>
    <dbReference type="NCBI Taxonomy" id="112090"/>
    <lineage>
        <taxon>Eukaryota</taxon>
        <taxon>Sar</taxon>
        <taxon>Stramenopiles</taxon>
        <taxon>Oomycota</taxon>
        <taxon>Saprolegniomycetes</taxon>
        <taxon>Saprolegniales</taxon>
        <taxon>Verrucalvaceae</taxon>
        <taxon>Aphanomyces</taxon>
    </lineage>
</organism>
<evidence type="ECO:0000313" key="1">
    <source>
        <dbReference type="EMBL" id="ETV64393.1"/>
    </source>
</evidence>
<dbReference type="GeneID" id="20820703"/>
<accession>W4FCD6</accession>
<protein>
    <submittedName>
        <fullName evidence="1">Uncharacterized protein</fullName>
    </submittedName>
</protein>
<name>W4FCD6_APHAT</name>